<evidence type="ECO:0000313" key="3">
    <source>
        <dbReference type="EMBL" id="RZU40586.1"/>
    </source>
</evidence>
<dbReference type="Proteomes" id="UP000292958">
    <property type="component" value="Unassembled WGS sequence"/>
</dbReference>
<accession>A0A4V2G4F1</accession>
<comment type="similarity">
    <text evidence="1">Belongs to the sulfatase family.</text>
</comment>
<name>A0A4V2G4F1_9BACT</name>
<dbReference type="InterPro" id="IPR000917">
    <property type="entry name" value="Sulfatase_N"/>
</dbReference>
<sequence>MKRRDFLKSTAALYGAGVASRLGLAENVVEPGPKPNILFILVDELRYPSVFPHGINDADGFFRRFMPNLYKNIWKKGVRFGNYHTSSNACTPARGTIISGLYSQQSWLLTTILDTPNVPVLNPAFPTYGKLLQQAGYQTPYRGKWHVSIPDPSDNLNSYGFQYDTYPDPTGSNLQGTYGDESADPPYHNDAYTANQAIDYLKTVQPNAAPWCLTVGFVNPHDREFFPAGTEFQTVTDVFNSKIINPRKLKQNIDYSTSGPRVPWTENKLKSPPDYGFPLLPPNWETPELWKLRNKPTSQTFIREFSALVWGGVTNDPLQFGFRVRPYGNGDLGMGVAKAPFRYWKRGLDSYAQIIKVVDDQIGAVVDQLNSLPQSVIDNTIIVFASDHGEYAGAHGILQGKLATVYEECIHIPLIVMDPSGRFTGDTNTIRTGLCSSVDLLKMLVTLGNKGSTDWLNSNNYAQIYGQRHDMYSMLKSRWAPGRPYHLFATDEIAPDFFNFNNSPTNVLGLRTDDTKLGVYANWRPLTTTIDPSTVQLEFYDYSTKAGRLELDNKPNDNRAEGGYNELTQNLIPNELQQILPGSLAAEQEKSKIAHIAFRDLMKNLPESVWEGDGLRTQLGYGGPF</sequence>
<dbReference type="PANTHER" id="PTHR42693:SF33">
    <property type="entry name" value="ARYLSULFATASE"/>
    <property type="match status" value="1"/>
</dbReference>
<protein>
    <submittedName>
        <fullName evidence="3">Putative sulfatase</fullName>
    </submittedName>
</protein>
<evidence type="ECO:0000256" key="1">
    <source>
        <dbReference type="ARBA" id="ARBA00008779"/>
    </source>
</evidence>
<reference evidence="3 4" key="1">
    <citation type="submission" date="2019-02" db="EMBL/GenBank/DDBJ databases">
        <title>Genomic Encyclopedia of Archaeal and Bacterial Type Strains, Phase II (KMG-II): from individual species to whole genera.</title>
        <authorList>
            <person name="Goeker M."/>
        </authorList>
    </citation>
    <scope>NUCLEOTIDE SEQUENCE [LARGE SCALE GENOMIC DNA]</scope>
    <source>
        <strain evidence="3 4">DSM 18101</strain>
    </source>
</reference>
<dbReference type="EMBL" id="SHKW01000001">
    <property type="protein sequence ID" value="RZU40586.1"/>
    <property type="molecule type" value="Genomic_DNA"/>
</dbReference>
<dbReference type="GO" id="GO:0004065">
    <property type="term" value="F:arylsulfatase activity"/>
    <property type="evidence" value="ECO:0007669"/>
    <property type="project" value="TreeGrafter"/>
</dbReference>
<evidence type="ECO:0000259" key="2">
    <source>
        <dbReference type="Pfam" id="PF00884"/>
    </source>
</evidence>
<dbReference type="Pfam" id="PF00884">
    <property type="entry name" value="Sulfatase"/>
    <property type="match status" value="1"/>
</dbReference>
<dbReference type="InterPro" id="IPR017850">
    <property type="entry name" value="Alkaline_phosphatase_core_sf"/>
</dbReference>
<proteinExistence type="inferred from homology"/>
<dbReference type="RefSeq" id="WP_130418637.1">
    <property type="nucleotide sequence ID" value="NZ_SHKW01000001.1"/>
</dbReference>
<dbReference type="SUPFAM" id="SSF53649">
    <property type="entry name" value="Alkaline phosphatase-like"/>
    <property type="match status" value="1"/>
</dbReference>
<organism evidence="3 4">
    <name type="scientific">Edaphobacter modestus</name>
    <dbReference type="NCBI Taxonomy" id="388466"/>
    <lineage>
        <taxon>Bacteria</taxon>
        <taxon>Pseudomonadati</taxon>
        <taxon>Acidobacteriota</taxon>
        <taxon>Terriglobia</taxon>
        <taxon>Terriglobales</taxon>
        <taxon>Acidobacteriaceae</taxon>
        <taxon>Edaphobacter</taxon>
    </lineage>
</organism>
<dbReference type="InterPro" id="IPR050738">
    <property type="entry name" value="Sulfatase"/>
</dbReference>
<gene>
    <name evidence="3" type="ORF">BDD14_2055</name>
</gene>
<dbReference type="AlphaFoldDB" id="A0A4V2G4F1"/>
<dbReference type="OrthoDB" id="100733at2"/>
<evidence type="ECO:0000313" key="4">
    <source>
        <dbReference type="Proteomes" id="UP000292958"/>
    </source>
</evidence>
<dbReference type="Gene3D" id="3.40.720.10">
    <property type="entry name" value="Alkaline Phosphatase, subunit A"/>
    <property type="match status" value="1"/>
</dbReference>
<dbReference type="PANTHER" id="PTHR42693">
    <property type="entry name" value="ARYLSULFATASE FAMILY MEMBER"/>
    <property type="match status" value="1"/>
</dbReference>
<feature type="domain" description="Sulfatase N-terminal" evidence="2">
    <location>
        <begin position="35"/>
        <end position="445"/>
    </location>
</feature>
<keyword evidence="4" id="KW-1185">Reference proteome</keyword>
<comment type="caution">
    <text evidence="3">The sequence shown here is derived from an EMBL/GenBank/DDBJ whole genome shotgun (WGS) entry which is preliminary data.</text>
</comment>